<evidence type="ECO:0008006" key="3">
    <source>
        <dbReference type="Google" id="ProtNLM"/>
    </source>
</evidence>
<dbReference type="RefSeq" id="WP_025414691.1">
    <property type="nucleotide sequence ID" value="NZ_CP007130.1"/>
</dbReference>
<dbReference type="HOGENOM" id="CLU_2522799_0_0_0"/>
<dbReference type="eggNOG" id="COG2128">
    <property type="taxonomic scope" value="Bacteria"/>
</dbReference>
<dbReference type="PATRIC" id="fig|861299.3.peg.5900"/>
<gene>
    <name evidence="1" type="ORF">J421_5853</name>
</gene>
<dbReference type="KEGG" id="gba:J421_5853"/>
<sequence>MEPMFLPGVEGDPKPGAYADLIAQMRPTGSEYPQIWHLFAYLPNATQHLGRFTQEILRGPAPLSPGLRELIAAYTSQRNHCPF</sequence>
<keyword evidence="2" id="KW-1185">Reference proteome</keyword>
<organism evidence="1 2">
    <name type="scientific">Gemmatirosa kalamazoonensis</name>
    <dbReference type="NCBI Taxonomy" id="861299"/>
    <lineage>
        <taxon>Bacteria</taxon>
        <taxon>Pseudomonadati</taxon>
        <taxon>Gemmatimonadota</taxon>
        <taxon>Gemmatimonadia</taxon>
        <taxon>Gemmatimonadales</taxon>
        <taxon>Gemmatimonadaceae</taxon>
        <taxon>Gemmatirosa</taxon>
    </lineage>
</organism>
<dbReference type="Proteomes" id="UP000019151">
    <property type="component" value="Plasmid 2"/>
</dbReference>
<dbReference type="SUPFAM" id="SSF69118">
    <property type="entry name" value="AhpD-like"/>
    <property type="match status" value="1"/>
</dbReference>
<dbReference type="EMBL" id="CP007130">
    <property type="protein sequence ID" value="AHG93388.1"/>
    <property type="molecule type" value="Genomic_DNA"/>
</dbReference>
<evidence type="ECO:0000313" key="2">
    <source>
        <dbReference type="Proteomes" id="UP000019151"/>
    </source>
</evidence>
<dbReference type="Gene3D" id="1.20.1290.10">
    <property type="entry name" value="AhpD-like"/>
    <property type="match status" value="1"/>
</dbReference>
<dbReference type="InterPro" id="IPR029032">
    <property type="entry name" value="AhpD-like"/>
</dbReference>
<dbReference type="InParanoid" id="W0RUX6"/>
<geneLocation type="plasmid" evidence="1 2">
    <name>2</name>
</geneLocation>
<accession>W0RUX6</accession>
<name>W0RUX6_9BACT</name>
<protein>
    <recommendedName>
        <fullName evidence="3">Peroxidase</fullName>
    </recommendedName>
</protein>
<dbReference type="AlphaFoldDB" id="W0RUX6"/>
<reference evidence="1 2" key="1">
    <citation type="journal article" date="2014" name="Genome Announc.">
        <title>Genome Sequence and Methylome of Soil Bacterium Gemmatirosa kalamazoonensis KBS708T, a Member of the Rarely Cultivated Gemmatimonadetes Phylum.</title>
        <authorList>
            <person name="Debruyn J.M."/>
            <person name="Radosevich M."/>
            <person name="Wommack K.E."/>
            <person name="Polson S.W."/>
            <person name="Hauser L.J."/>
            <person name="Fawaz M.N."/>
            <person name="Korlach J."/>
            <person name="Tsai Y.C."/>
        </authorList>
    </citation>
    <scope>NUCLEOTIDE SEQUENCE [LARGE SCALE GENOMIC DNA]</scope>
    <source>
        <strain evidence="1 2">KBS708</strain>
        <plasmid evidence="2">Plasmid 2</plasmid>
    </source>
</reference>
<evidence type="ECO:0000313" key="1">
    <source>
        <dbReference type="EMBL" id="AHG93388.1"/>
    </source>
</evidence>
<keyword evidence="1" id="KW-0614">Plasmid</keyword>
<proteinExistence type="predicted"/>